<gene>
    <name evidence="1" type="ORF">SAMN05421823_108115</name>
</gene>
<protein>
    <submittedName>
        <fullName evidence="1">Oxygen tolerance</fullName>
    </submittedName>
</protein>
<dbReference type="AlphaFoldDB" id="A0A1G9MXC3"/>
<evidence type="ECO:0000313" key="2">
    <source>
        <dbReference type="Proteomes" id="UP000198510"/>
    </source>
</evidence>
<evidence type="ECO:0000313" key="1">
    <source>
        <dbReference type="EMBL" id="SDL78868.1"/>
    </source>
</evidence>
<organism evidence="1 2">
    <name type="scientific">Catalinimonas alkaloidigena</name>
    <dbReference type="NCBI Taxonomy" id="1075417"/>
    <lineage>
        <taxon>Bacteria</taxon>
        <taxon>Pseudomonadati</taxon>
        <taxon>Bacteroidota</taxon>
        <taxon>Cytophagia</taxon>
        <taxon>Cytophagales</taxon>
        <taxon>Catalimonadaceae</taxon>
        <taxon>Catalinimonas</taxon>
    </lineage>
</organism>
<reference evidence="1 2" key="1">
    <citation type="submission" date="2016-10" db="EMBL/GenBank/DDBJ databases">
        <authorList>
            <person name="de Groot N.N."/>
        </authorList>
    </citation>
    <scope>NUCLEOTIDE SEQUENCE [LARGE SCALE GENOMIC DNA]</scope>
    <source>
        <strain evidence="1 2">DSM 25186</strain>
    </source>
</reference>
<name>A0A1G9MXC3_9BACT</name>
<dbReference type="PANTHER" id="PTHR40940">
    <property type="entry name" value="PROTEIN BATD-RELATED"/>
    <property type="match status" value="1"/>
</dbReference>
<dbReference type="Pfam" id="PF13584">
    <property type="entry name" value="BatD"/>
    <property type="match status" value="2"/>
</dbReference>
<dbReference type="EMBL" id="FNFO01000008">
    <property type="protein sequence ID" value="SDL78868.1"/>
    <property type="molecule type" value="Genomic_DNA"/>
</dbReference>
<dbReference type="InterPro" id="IPR025738">
    <property type="entry name" value="BatD"/>
</dbReference>
<proteinExistence type="predicted"/>
<sequence length="506" mass="57651">MYTDRIKDGLKICQVCVELPAKKSLRFAYFSILTFLNLLTFNTLAQSQEATIRLGKSNIAFNEAYTITITVTNEDLRSYGKFPDIPGFVKRGTTSSTSTNIVNGQISSTQSITQNYMAEKEGTFTIPPFELEINNNKYNSPGGTVVVGPPAQAKNSPDQFGFDPFEDWFNQDEPREFVDVKEDAFLALTTSESEVYVGEGFNTTLAFYIAETNRADMSFHELGQQLSEILKKLRPTNCWEENFNIEEIQPRNVTLNGKRYTQYKVYQATFYPLNTEPVQFPSVGLRMIKYKIAKTPSFFGRNRQEEYKTFYTSPKIVQVRELPPHPLRDRVSVGEFRLEEAISGDQLSTGESFSYQFNIVGEGNISAIKAPEVPKNEYFDFYAPSVNQEIKRSNNRVTGKKVFEYFAVPNEAGTYSLGDYFQWVFFDPRKERYDTLQSQVEVQVSGESQKNAVISGNSRDDYYETLQAESNHLLERNLDDWVKILANGSILLMLGVTIFALARRPS</sequence>
<dbReference type="PANTHER" id="PTHR40940:SF2">
    <property type="entry name" value="BATD"/>
    <property type="match status" value="1"/>
</dbReference>
<dbReference type="STRING" id="1075417.SAMN05421823_108115"/>
<accession>A0A1G9MXC3</accession>
<keyword evidence="2" id="KW-1185">Reference proteome</keyword>
<dbReference type="Proteomes" id="UP000198510">
    <property type="component" value="Unassembled WGS sequence"/>
</dbReference>
<dbReference type="OrthoDB" id="2079210at2"/>